<accession>A0A844CRG9</accession>
<dbReference type="Gene3D" id="2.150.10.10">
    <property type="entry name" value="Serralysin-like metalloprotease, C-terminal"/>
    <property type="match status" value="2"/>
</dbReference>
<dbReference type="InterPro" id="IPR038255">
    <property type="entry name" value="PBS_linker_sf"/>
</dbReference>
<dbReference type="InterPro" id="IPR018511">
    <property type="entry name" value="Hemolysin-typ_Ca-bd_CS"/>
</dbReference>
<keyword evidence="4" id="KW-1185">Reference proteome</keyword>
<name>A0A844CRG9_9BURK</name>
<dbReference type="AlphaFoldDB" id="A0A844CRG9"/>
<evidence type="ECO:0000259" key="1">
    <source>
        <dbReference type="Pfam" id="PF13946"/>
    </source>
</evidence>
<feature type="domain" description="DUF4214" evidence="1">
    <location>
        <begin position="1053"/>
        <end position="1109"/>
    </location>
</feature>
<dbReference type="PROSITE" id="PS00330">
    <property type="entry name" value="HEMOLYSIN_CALCIUM"/>
    <property type="match status" value="2"/>
</dbReference>
<evidence type="ECO:0000313" key="3">
    <source>
        <dbReference type="EMBL" id="MRW82873.1"/>
    </source>
</evidence>
<dbReference type="PANTHER" id="PTHR34677">
    <property type="match status" value="1"/>
</dbReference>
<dbReference type="InterPro" id="IPR013783">
    <property type="entry name" value="Ig-like_fold"/>
</dbReference>
<feature type="domain" description="Bacterial Ig-like" evidence="2">
    <location>
        <begin position="203"/>
        <end position="298"/>
    </location>
</feature>
<reference evidence="3 4" key="1">
    <citation type="submission" date="2019-11" db="EMBL/GenBank/DDBJ databases">
        <title>Novel species isolated from a subtropical stream in China.</title>
        <authorList>
            <person name="Lu H."/>
        </authorList>
    </citation>
    <scope>NUCLEOTIDE SEQUENCE [LARGE SCALE GENOMIC DNA]</scope>
    <source>
        <strain evidence="3 4">FT26W</strain>
    </source>
</reference>
<dbReference type="RefSeq" id="WP_154355911.1">
    <property type="nucleotide sequence ID" value="NZ_WKJL01000001.1"/>
</dbReference>
<dbReference type="GO" id="GO:0005509">
    <property type="term" value="F:calcium ion binding"/>
    <property type="evidence" value="ECO:0007669"/>
    <property type="project" value="InterPro"/>
</dbReference>
<sequence>MTVSTVSTGITFNDDSGYSSTDLVTNDPIQVIHGTLDAPLAAGEFVEVSLNQGVDWVTATADGPASWSLGALVLSGSGTVSVRVTDAVGNHGAVSASAYTIDQAAPHVSISASSTTLKGGDSSTVTFTFSEVPYDFQAADLVVTGGSISTLVVNASDPSIYTAVFTPTLNYSGPASVSVQAGSYIDLAGNIGAGASGPALSVDTQAPTMAITSSAASLKSGETALITFTFSEVPVNFAAEDISATIGALSGFAATANPLVYTALFTPTAYTATGNAVISVANNVYSDAAGNSGIGASSAPIMIDTLAPMAAAIGIPHFSQDTGSSGTDLITSVASQTVSGMLSAPLGAGESVQVSFDNGGTWDTASASSNSWSLGHTLTGSGVLQVRVIDTAGNYSTPTITPYAFDQSPPTVTISSNVPTANGVEPAIISFTFSEAPVGFSGSDIFAAGGQMGALTPTSNPLVYTATFTPTSGVASGSATIAVSGVYTDVAGNVGGAAAIPSLQIDTVAPTAIAGGVSFLTDSGTPNDLITNEPRQTLAGNLSAPLVAGDVVQLSLDNGVSWQNITTSVGDTSWSVTETLSGSSHVVVRVIDAAGNFSTEFSAPYTIDATAPTVGISSSASSVSFGGTATITLTLSDPGVLVQGDVVVTGGTITGFTGSGTTYTVTVTPPANSTTPITVNVSGGLFTDAAGNASQASVPFVLTVNTTPPPPPAPVDQVLHGSVGDDTLNGGAGNDTIIGGGGNDKLAGDAGDDVLIGGSSDIGNWIFYITADGKLAASHSTSTTGQTLGLADLNLKIAELAFLNAPANKLADLTLLYSAAFGRMGDLAGVNHLLASGASMEQIAQGFTVSAEWAAAGWNALSDIAYVQKLYQQVLGRAGDAAELKFWADQLSSDGAAHSRAYVLLAFATSTEHRTLGADGAAGVAVTLNQESGWIAGSGNDRLEGGAGSDLLVGGDGIDTVVYSGAEKDYSLALSKAGDVMIAEPEGSMDTIRQIELGEFNGVTRDLSFTQAGADKLQELGMLYHLTLGRAGDLPGFVFWLNSGLQNAALGAGFIESVEFGARFGSLDNNAFVNLLYHNAGQQADSATLAKWDTYLDTHSRAELTMALAHDVTLVGSQFGANGMSLIGSL</sequence>
<dbReference type="InterPro" id="IPR025282">
    <property type="entry name" value="DUF4214"/>
</dbReference>
<dbReference type="Pfam" id="PF19078">
    <property type="entry name" value="Big_12"/>
    <property type="match status" value="4"/>
</dbReference>
<feature type="domain" description="Bacterial Ig-like" evidence="2">
    <location>
        <begin position="406"/>
        <end position="496"/>
    </location>
</feature>
<dbReference type="Gene3D" id="2.60.40.10">
    <property type="entry name" value="Immunoglobulins"/>
    <property type="match status" value="3"/>
</dbReference>
<protein>
    <submittedName>
        <fullName evidence="3">DUF4214 domain-containing protein</fullName>
    </submittedName>
</protein>
<proteinExistence type="predicted"/>
<feature type="domain" description="Bacterial Ig-like" evidence="2">
    <location>
        <begin position="608"/>
        <end position="695"/>
    </location>
</feature>
<feature type="domain" description="DUF4214" evidence="1">
    <location>
        <begin position="861"/>
        <end position="914"/>
    </location>
</feature>
<dbReference type="InterPro" id="IPR011049">
    <property type="entry name" value="Serralysin-like_metalloprot_C"/>
</dbReference>
<evidence type="ECO:0000313" key="4">
    <source>
        <dbReference type="Proteomes" id="UP000439986"/>
    </source>
</evidence>
<gene>
    <name evidence="3" type="ORF">GJ698_02055</name>
</gene>
<dbReference type="InterPro" id="IPR001343">
    <property type="entry name" value="Hemolysn_Ca-bd"/>
</dbReference>
<dbReference type="PRINTS" id="PR00313">
    <property type="entry name" value="CABNDNGRPT"/>
</dbReference>
<feature type="domain" description="Bacterial Ig-like" evidence="2">
    <location>
        <begin position="102"/>
        <end position="196"/>
    </location>
</feature>
<comment type="caution">
    <text evidence="3">The sequence shown here is derived from an EMBL/GenBank/DDBJ whole genome shotgun (WGS) entry which is preliminary data.</text>
</comment>
<dbReference type="EMBL" id="WKJL01000001">
    <property type="protein sequence ID" value="MRW82873.1"/>
    <property type="molecule type" value="Genomic_DNA"/>
</dbReference>
<dbReference type="Pfam" id="PF13946">
    <property type="entry name" value="DUF4214"/>
    <property type="match status" value="2"/>
</dbReference>
<dbReference type="Pfam" id="PF00353">
    <property type="entry name" value="HemolysinCabind"/>
    <property type="match status" value="2"/>
</dbReference>
<dbReference type="SUPFAM" id="SSF51120">
    <property type="entry name" value="beta-Roll"/>
    <property type="match status" value="2"/>
</dbReference>
<dbReference type="InterPro" id="IPR044048">
    <property type="entry name" value="Big_12"/>
</dbReference>
<organism evidence="3 4">
    <name type="scientific">Duganella aquatilis</name>
    <dbReference type="NCBI Taxonomy" id="2666082"/>
    <lineage>
        <taxon>Bacteria</taxon>
        <taxon>Pseudomonadati</taxon>
        <taxon>Pseudomonadota</taxon>
        <taxon>Betaproteobacteria</taxon>
        <taxon>Burkholderiales</taxon>
        <taxon>Oxalobacteraceae</taxon>
        <taxon>Telluria group</taxon>
        <taxon>Duganella</taxon>
    </lineage>
</organism>
<dbReference type="Proteomes" id="UP000439986">
    <property type="component" value="Unassembled WGS sequence"/>
</dbReference>
<dbReference type="Gene3D" id="1.10.3130.20">
    <property type="entry name" value="Phycobilisome linker domain"/>
    <property type="match status" value="1"/>
</dbReference>
<dbReference type="PANTHER" id="PTHR34677:SF3">
    <property type="entry name" value="BACTERIAL IG-LIKE DOMAIN-CONTAINING PROTEIN"/>
    <property type="match status" value="1"/>
</dbReference>
<evidence type="ECO:0000259" key="2">
    <source>
        <dbReference type="Pfam" id="PF19078"/>
    </source>
</evidence>